<dbReference type="Pfam" id="PF04833">
    <property type="entry name" value="COBRA"/>
    <property type="match status" value="1"/>
</dbReference>
<dbReference type="PANTHER" id="PTHR31673">
    <property type="entry name" value="PROTEIN COBRA"/>
    <property type="match status" value="1"/>
</dbReference>
<dbReference type="InterPro" id="IPR056900">
    <property type="entry name" value="COB_C"/>
</dbReference>
<feature type="compositionally biased region" description="Basic residues" evidence="4">
    <location>
        <begin position="1"/>
        <end position="21"/>
    </location>
</feature>
<reference evidence="6" key="1">
    <citation type="submission" date="2022-05" db="EMBL/GenBank/DDBJ databases">
        <title>The Musa troglodytarum L. genome provides insights into the mechanism of non-climacteric behaviour and enrichment of carotenoids.</title>
        <authorList>
            <person name="Wang J."/>
        </authorList>
    </citation>
    <scope>NUCLEOTIDE SEQUENCE</scope>
    <source>
        <tissue evidence="6">Leaf</tissue>
    </source>
</reference>
<dbReference type="InterPro" id="IPR008511">
    <property type="entry name" value="ROH1-like"/>
</dbReference>
<evidence type="ECO:0000256" key="3">
    <source>
        <dbReference type="ARBA" id="ARBA00023180"/>
    </source>
</evidence>
<accession>A0A9E7FKS4</accession>
<feature type="domain" description="COBRA C-terminal" evidence="5">
    <location>
        <begin position="383"/>
        <end position="520"/>
    </location>
</feature>
<evidence type="ECO:0000313" key="7">
    <source>
        <dbReference type="Proteomes" id="UP001055439"/>
    </source>
</evidence>
<dbReference type="OrthoDB" id="694709at2759"/>
<dbReference type="GO" id="GO:0052324">
    <property type="term" value="P:plant-type cell wall cellulose biosynthetic process"/>
    <property type="evidence" value="ECO:0007669"/>
    <property type="project" value="TreeGrafter"/>
</dbReference>
<evidence type="ECO:0000256" key="2">
    <source>
        <dbReference type="ARBA" id="ARBA00022729"/>
    </source>
</evidence>
<dbReference type="GO" id="GO:0010215">
    <property type="term" value="P:cellulose microfibril organization"/>
    <property type="evidence" value="ECO:0007669"/>
    <property type="project" value="InterPro"/>
</dbReference>
<proteinExistence type="inferred from homology"/>
<gene>
    <name evidence="6" type="ORF">MUK42_29505</name>
</gene>
<comment type="similarity">
    <text evidence="1">Belongs to the COBRA family.</text>
</comment>
<sequence length="1020" mass="114370">MHALRGHSIHPSIRARRKRYKEQRGGDKPTSRLPLSSPICLLPLSLLLLHGSAGALLSALTEKMSPATASLSLLLPLLLFCCAGAYDPMDPDGNITIKWDFLTNSGDMYMSSSCSVLAAAPIPINLILSSKEVPVEFSGFRLTFHLRAFLLCQLRHETDEPVRALTRVSVVSVSIYNYQLYRHIERPGWRLGWTWPNDEVIWDMRGAEAINQGNCSKFKGDNIPHCCEKSPTIVDLLPGTPYNMQTKNCCRGGVLSSVTQDQTLAKASFQMSMESANISSPATGKPSNFTLGIPGYTCSNATVVAPTKFQFDNQRTTQALMTWEITCSYSQFRESETPSCCVSLSTFYNSTIVSCPRCSCGDGEQSSFLQLPKGDGGSTTSPVVLCTLHMCPIRVHWHVKESYREYWRVKVTITNFNVYSNYSDWNLVIQHPNFRSILQIFSFSYQPLVHYGEINDTAMFWGIKHYNDMLIQYGENGNVQTEMLLHKDAADFTFSGGWAFPRRLSFNGHDCVMPPPDSYPTLPNGSSTMSSLVHCVSLVLSSFLSSKKSKFEASNPEIAVLVPHQLCSRMVRSDERAFFPFGNPFRIILPKGSYLSLKLRESLFSFEKNLADKLKKLKPKDNADVLTLSWMRLAIEFLSEAYNSLKTLINELQLPVSDWDEKWIDIYLDSSVKLLDICIALSSELSRLNQGQILLQYVLRLVDISTSHPSPEQLKKSHLHLHQWIEHINSKSFKLENCPSVIESLRGTLGLPKVKSSKGKVLMRALYGVKVMTVFICGVFSVMLSGHSKALIGLHISSEDFFWFEAFSDLQAIVNEEIRQRFDSGKVVIFKEIAAVEACASGLCKTISGSGEKEPMQDGIGINHEEEMIAPRKSTNLERQMLQECAINLVNGAKSLGHELDSDGSRYQATSLSFADMLRLAMNKVPIKAGHQKSAKHIDFKPDNVSVSSHFYCYKIRNVDGLLRHHFRDLGMWRNDSRPTAGKQEDCVYSELTCTQWWSSESSFNLFLDPPSGHIGMSET</sequence>
<keyword evidence="2" id="KW-0732">Signal</keyword>
<evidence type="ECO:0000313" key="6">
    <source>
        <dbReference type="EMBL" id="URD96877.1"/>
    </source>
</evidence>
<protein>
    <submittedName>
        <fullName evidence="6">COBRA-like protein</fullName>
    </submittedName>
</protein>
<evidence type="ECO:0000259" key="5">
    <source>
        <dbReference type="Pfam" id="PF25079"/>
    </source>
</evidence>
<dbReference type="Pfam" id="PF05633">
    <property type="entry name" value="ROH1-like"/>
    <property type="match status" value="1"/>
</dbReference>
<dbReference type="InterPro" id="IPR006918">
    <property type="entry name" value="COBRA_pln"/>
</dbReference>
<dbReference type="Pfam" id="PF25079">
    <property type="entry name" value="COB_C"/>
    <property type="match status" value="1"/>
</dbReference>
<dbReference type="PANTHER" id="PTHR31673:SF30">
    <property type="entry name" value="COBRA-LIKE PROTEIN 6"/>
    <property type="match status" value="1"/>
</dbReference>
<dbReference type="Proteomes" id="UP001055439">
    <property type="component" value="Chromosome 4"/>
</dbReference>
<keyword evidence="7" id="KW-1185">Reference proteome</keyword>
<dbReference type="GO" id="GO:0005886">
    <property type="term" value="C:plasma membrane"/>
    <property type="evidence" value="ECO:0007669"/>
    <property type="project" value="TreeGrafter"/>
</dbReference>
<dbReference type="AlphaFoldDB" id="A0A9E7FKS4"/>
<dbReference type="EMBL" id="CP097506">
    <property type="protein sequence ID" value="URD96877.1"/>
    <property type="molecule type" value="Genomic_DNA"/>
</dbReference>
<keyword evidence="3" id="KW-0325">Glycoprotein</keyword>
<evidence type="ECO:0000256" key="4">
    <source>
        <dbReference type="SAM" id="MobiDB-lite"/>
    </source>
</evidence>
<feature type="region of interest" description="Disordered" evidence="4">
    <location>
        <begin position="1"/>
        <end position="32"/>
    </location>
</feature>
<evidence type="ECO:0000256" key="1">
    <source>
        <dbReference type="ARBA" id="ARBA00005507"/>
    </source>
</evidence>
<organism evidence="6 7">
    <name type="scientific">Musa troglodytarum</name>
    <name type="common">fe'i banana</name>
    <dbReference type="NCBI Taxonomy" id="320322"/>
    <lineage>
        <taxon>Eukaryota</taxon>
        <taxon>Viridiplantae</taxon>
        <taxon>Streptophyta</taxon>
        <taxon>Embryophyta</taxon>
        <taxon>Tracheophyta</taxon>
        <taxon>Spermatophyta</taxon>
        <taxon>Magnoliopsida</taxon>
        <taxon>Liliopsida</taxon>
        <taxon>Zingiberales</taxon>
        <taxon>Musaceae</taxon>
        <taxon>Musa</taxon>
    </lineage>
</organism>
<name>A0A9E7FKS4_9LILI</name>